<comment type="caution">
    <text evidence="5">The sequence shown here is derived from an EMBL/GenBank/DDBJ whole genome shotgun (WGS) entry which is preliminary data.</text>
</comment>
<dbReference type="PANTHER" id="PTHR45653">
    <property type="entry name" value="DEDICATOR OF CYTOKINESIS"/>
    <property type="match status" value="1"/>
</dbReference>
<comment type="subcellular location">
    <subcellularLocation>
        <location evidence="1">Cytoplasm</location>
    </subcellularLocation>
</comment>
<name>A0ABR0LVQ8_9PEZI</name>
<dbReference type="InterPro" id="IPR026791">
    <property type="entry name" value="DOCK"/>
</dbReference>
<dbReference type="Pfam" id="PF16172">
    <property type="entry name" value="DOCK_N"/>
    <property type="match status" value="1"/>
</dbReference>
<gene>
    <name evidence="5" type="primary">DCK1_2</name>
    <name evidence="5" type="ORF">LTR16_006582</name>
</gene>
<evidence type="ECO:0000313" key="5">
    <source>
        <dbReference type="EMBL" id="KAK5248059.1"/>
    </source>
</evidence>
<accession>A0ABR0LVQ8</accession>
<proteinExistence type="inferred from homology"/>
<protein>
    <submittedName>
        <fullName evidence="5">Deoxycytidine kinase 1</fullName>
    </submittedName>
</protein>
<dbReference type="Pfam" id="PF14429">
    <property type="entry name" value="DOCK-C2"/>
    <property type="match status" value="1"/>
</dbReference>
<evidence type="ECO:0000313" key="6">
    <source>
        <dbReference type="Proteomes" id="UP001357485"/>
    </source>
</evidence>
<evidence type="ECO:0000256" key="3">
    <source>
        <dbReference type="PROSITE-ProRule" id="PRU00983"/>
    </source>
</evidence>
<dbReference type="InterPro" id="IPR032376">
    <property type="entry name" value="DOCK_N"/>
</dbReference>
<sequence length="187" mass="20607">MWAPGPSSQSQDEPEEQWDDVIKELAQSPVGQYKKSHPVHRFHIFAKAFSNLDAGALVKNTPTMLHEVHQTRKIGFSGAPTKARSDIYLTLLEPSLPRHGFLSHPKLGSVPLGQDSEMANLQLTLEVRRSSGDRIEGCIYPSGNSLGHTAWRTTAVEREEGWDSTIRLAIDPEDVPGSRVVMSLADG</sequence>
<dbReference type="PANTHER" id="PTHR45653:SF10">
    <property type="entry name" value="MYOBLAST CITY, ISOFORM B"/>
    <property type="match status" value="1"/>
</dbReference>
<dbReference type="EMBL" id="JAVRRA010009462">
    <property type="protein sequence ID" value="KAK5248059.1"/>
    <property type="molecule type" value="Genomic_DNA"/>
</dbReference>
<evidence type="ECO:0000256" key="1">
    <source>
        <dbReference type="ARBA" id="ARBA00004496"/>
    </source>
</evidence>
<dbReference type="PROSITE" id="PS51650">
    <property type="entry name" value="C2_DOCK"/>
    <property type="match status" value="1"/>
</dbReference>
<organism evidence="5 6">
    <name type="scientific">Cryomyces antarcticus</name>
    <dbReference type="NCBI Taxonomy" id="329879"/>
    <lineage>
        <taxon>Eukaryota</taxon>
        <taxon>Fungi</taxon>
        <taxon>Dikarya</taxon>
        <taxon>Ascomycota</taxon>
        <taxon>Pezizomycotina</taxon>
        <taxon>Dothideomycetes</taxon>
        <taxon>Dothideomycetes incertae sedis</taxon>
        <taxon>Cryomyces</taxon>
    </lineage>
</organism>
<dbReference type="GO" id="GO:0016301">
    <property type="term" value="F:kinase activity"/>
    <property type="evidence" value="ECO:0007669"/>
    <property type="project" value="UniProtKB-KW"/>
</dbReference>
<evidence type="ECO:0000256" key="2">
    <source>
        <dbReference type="ARBA" id="ARBA00022490"/>
    </source>
</evidence>
<keyword evidence="5" id="KW-0418">Kinase</keyword>
<dbReference type="InterPro" id="IPR027007">
    <property type="entry name" value="C2_DOCK-type_domain"/>
</dbReference>
<feature type="non-terminal residue" evidence="5">
    <location>
        <position position="187"/>
    </location>
</feature>
<keyword evidence="6" id="KW-1185">Reference proteome</keyword>
<keyword evidence="5" id="KW-0808">Transferase</keyword>
<keyword evidence="2" id="KW-0963">Cytoplasm</keyword>
<dbReference type="Proteomes" id="UP001357485">
    <property type="component" value="Unassembled WGS sequence"/>
</dbReference>
<dbReference type="Gene3D" id="2.60.40.150">
    <property type="entry name" value="C2 domain"/>
    <property type="match status" value="1"/>
</dbReference>
<comment type="similarity">
    <text evidence="3">Belongs to the DOCK family.</text>
</comment>
<feature type="domain" description="C2 DOCK-type" evidence="4">
    <location>
        <begin position="84"/>
        <end position="187"/>
    </location>
</feature>
<reference evidence="5 6" key="1">
    <citation type="submission" date="2023-08" db="EMBL/GenBank/DDBJ databases">
        <title>Black Yeasts Isolated from many extreme environments.</title>
        <authorList>
            <person name="Coleine C."/>
            <person name="Stajich J.E."/>
            <person name="Selbmann L."/>
        </authorList>
    </citation>
    <scope>NUCLEOTIDE SEQUENCE [LARGE SCALE GENOMIC DNA]</scope>
    <source>
        <strain evidence="5 6">CCFEE 536</strain>
    </source>
</reference>
<evidence type="ECO:0000259" key="4">
    <source>
        <dbReference type="PROSITE" id="PS51650"/>
    </source>
</evidence>
<dbReference type="InterPro" id="IPR035892">
    <property type="entry name" value="C2_domain_sf"/>
</dbReference>